<feature type="region of interest" description="Disordered" evidence="1">
    <location>
        <begin position="183"/>
        <end position="233"/>
    </location>
</feature>
<feature type="compositionally biased region" description="Acidic residues" evidence="1">
    <location>
        <begin position="207"/>
        <end position="223"/>
    </location>
</feature>
<feature type="compositionally biased region" description="Low complexity" evidence="1">
    <location>
        <begin position="109"/>
        <end position="120"/>
    </location>
</feature>
<name>A0A168SYP3_ABSGL</name>
<dbReference type="EMBL" id="LT554985">
    <property type="protein sequence ID" value="SAM09172.1"/>
    <property type="molecule type" value="Genomic_DNA"/>
</dbReference>
<evidence type="ECO:0000256" key="1">
    <source>
        <dbReference type="SAM" id="MobiDB-lite"/>
    </source>
</evidence>
<gene>
    <name evidence="2" type="primary">ABSGL_14846.1 scaffold 14966</name>
</gene>
<dbReference type="InParanoid" id="A0A168SYP3"/>
<accession>A0A168SYP3</accession>
<feature type="region of interest" description="Disordered" evidence="1">
    <location>
        <begin position="1"/>
        <end position="26"/>
    </location>
</feature>
<dbReference type="AlphaFoldDB" id="A0A168SYP3"/>
<reference evidence="2" key="1">
    <citation type="submission" date="2016-04" db="EMBL/GenBank/DDBJ databases">
        <authorList>
            <person name="Evans L.H."/>
            <person name="Alamgir A."/>
            <person name="Owens N."/>
            <person name="Weber N.D."/>
            <person name="Virtaneva K."/>
            <person name="Barbian K."/>
            <person name="Babar A."/>
            <person name="Rosenke K."/>
        </authorList>
    </citation>
    <scope>NUCLEOTIDE SEQUENCE [LARGE SCALE GENOMIC DNA]</scope>
    <source>
        <strain evidence="2">CBS 101.48</strain>
    </source>
</reference>
<organism evidence="2">
    <name type="scientific">Absidia glauca</name>
    <name type="common">Pin mould</name>
    <dbReference type="NCBI Taxonomy" id="4829"/>
    <lineage>
        <taxon>Eukaryota</taxon>
        <taxon>Fungi</taxon>
        <taxon>Fungi incertae sedis</taxon>
        <taxon>Mucoromycota</taxon>
        <taxon>Mucoromycotina</taxon>
        <taxon>Mucoromycetes</taxon>
        <taxon>Mucorales</taxon>
        <taxon>Cunninghamellaceae</taxon>
        <taxon>Absidia</taxon>
    </lineage>
</organism>
<proteinExistence type="predicted"/>
<feature type="region of interest" description="Disordered" evidence="1">
    <location>
        <begin position="103"/>
        <end position="136"/>
    </location>
</feature>
<evidence type="ECO:0000313" key="2">
    <source>
        <dbReference type="EMBL" id="SAM09172.1"/>
    </source>
</evidence>
<protein>
    <submittedName>
        <fullName evidence="2">Uncharacterized protein</fullName>
    </submittedName>
</protein>
<dbReference type="OrthoDB" id="2289948at2759"/>
<dbReference type="Proteomes" id="UP000078561">
    <property type="component" value="Unassembled WGS sequence"/>
</dbReference>
<sequence length="233" mass="25965">MNRLVSSPPLPGAYCHDNSPSNTTSSALNAYQHETMGEPTTLNNMAIISPIFFSPTLSPGSLRTSLPGTWVDSSPFQLKQDNNAHNDDKENSHTLANAHRHYHQRYHHNQSPVTPKDSTTPTPPPPSSSSSSPILDQVDMNQLRETIASLKERAKQLEQTDLVVKKSIEIVAKKRLLAQRRQHSQWDWCDQPNDNEGRISPGVPILDDVDDDAETDHSDEDPDGCGGDWEWID</sequence>
<evidence type="ECO:0000313" key="3">
    <source>
        <dbReference type="Proteomes" id="UP000078561"/>
    </source>
</evidence>
<keyword evidence="3" id="KW-1185">Reference proteome</keyword>